<reference evidence="2 3" key="1">
    <citation type="submission" date="2024-02" db="EMBL/GenBank/DDBJ databases">
        <title>Chromosome-scale genome assembly of the rough periwinkle Littorina saxatilis.</title>
        <authorList>
            <person name="De Jode A."/>
            <person name="Faria R."/>
            <person name="Formenti G."/>
            <person name="Sims Y."/>
            <person name="Smith T.P."/>
            <person name="Tracey A."/>
            <person name="Wood J.M.D."/>
            <person name="Zagrodzka Z.B."/>
            <person name="Johannesson K."/>
            <person name="Butlin R.K."/>
            <person name="Leder E.H."/>
        </authorList>
    </citation>
    <scope>NUCLEOTIDE SEQUENCE [LARGE SCALE GENOMIC DNA]</scope>
    <source>
        <strain evidence="2">Snail1</strain>
        <tissue evidence="2">Muscle</tissue>
    </source>
</reference>
<dbReference type="GO" id="GO:0016491">
    <property type="term" value="F:oxidoreductase activity"/>
    <property type="evidence" value="ECO:0007669"/>
    <property type="project" value="InterPro"/>
</dbReference>
<dbReference type="InterPro" id="IPR008927">
    <property type="entry name" value="6-PGluconate_DH-like_C_sf"/>
</dbReference>
<sequence>MSEKLTVCVCGGGNGAHAMAGLAAAHAQTEARVLTLFQDEAERWTNFLKDGDFTIKRIFPDESVKEIKAKPTIVTKDASKAIPGADMIIFCVPAFAHGQYFNAILPYVQPNTAIIGLPGQPGFEFQCFHVLKDKARQCTIMSYESLPWACRILEFGRLVEILGAKDSLMGSIIVGKSKLKIDPAKTLQSMLGEHPILKMANNFIEPYLMTKSIVHPPLLYAKWRDWDGQPLSEIPLFYQGLDELGASSLSGVSDEVVATAEAISKQKPELAQTHVQHLLEWYRHDYRETVQDPTSLFTAMKTNQAYNGLVHPMKEAGQGKWVPNFGYRYLTEDVPFGLVVTKGLAQLAGVPTPETDRVLAWCQEKLGKEFIVGSELKGKDLALSRAPQAYGYKSLDDLVALL</sequence>
<keyword evidence="3" id="KW-1185">Reference proteome</keyword>
<dbReference type="InterPro" id="IPR013328">
    <property type="entry name" value="6PGD_dom2"/>
</dbReference>
<dbReference type="SUPFAM" id="SSF51735">
    <property type="entry name" value="NAD(P)-binding Rossmann-fold domains"/>
    <property type="match status" value="1"/>
</dbReference>
<feature type="domain" description="Opine dehydrogenase" evidence="1">
    <location>
        <begin position="200"/>
        <end position="364"/>
    </location>
</feature>
<name>A0AAN9G0Q1_9CAEN</name>
<dbReference type="InterPro" id="IPR036291">
    <property type="entry name" value="NAD(P)-bd_dom_sf"/>
</dbReference>
<dbReference type="EMBL" id="JBAMIC010000569">
    <property type="protein sequence ID" value="KAK7089780.1"/>
    <property type="molecule type" value="Genomic_DNA"/>
</dbReference>
<gene>
    <name evidence="2" type="ORF">V1264_024246</name>
</gene>
<organism evidence="2 3">
    <name type="scientific">Littorina saxatilis</name>
    <dbReference type="NCBI Taxonomy" id="31220"/>
    <lineage>
        <taxon>Eukaryota</taxon>
        <taxon>Metazoa</taxon>
        <taxon>Spiralia</taxon>
        <taxon>Lophotrochozoa</taxon>
        <taxon>Mollusca</taxon>
        <taxon>Gastropoda</taxon>
        <taxon>Caenogastropoda</taxon>
        <taxon>Littorinimorpha</taxon>
        <taxon>Littorinoidea</taxon>
        <taxon>Littorinidae</taxon>
        <taxon>Littorina</taxon>
    </lineage>
</organism>
<dbReference type="PANTHER" id="PTHR38015">
    <property type="entry name" value="BLR6086 PROTEIN"/>
    <property type="match status" value="1"/>
</dbReference>
<dbReference type="PANTHER" id="PTHR38015:SF1">
    <property type="entry name" value="OPINE DEHYDROGENASE DOMAIN-CONTAINING PROTEIN"/>
    <property type="match status" value="1"/>
</dbReference>
<evidence type="ECO:0000313" key="2">
    <source>
        <dbReference type="EMBL" id="KAK7089780.1"/>
    </source>
</evidence>
<evidence type="ECO:0000259" key="1">
    <source>
        <dbReference type="Pfam" id="PF02317"/>
    </source>
</evidence>
<dbReference type="Proteomes" id="UP001374579">
    <property type="component" value="Unassembled WGS sequence"/>
</dbReference>
<dbReference type="InterPro" id="IPR003421">
    <property type="entry name" value="Opine_DH"/>
</dbReference>
<dbReference type="AlphaFoldDB" id="A0AAN9G0Q1"/>
<dbReference type="InterPro" id="IPR051729">
    <property type="entry name" value="Opine/Lysopine_DH"/>
</dbReference>
<protein>
    <recommendedName>
        <fullName evidence="1">Opine dehydrogenase domain-containing protein</fullName>
    </recommendedName>
</protein>
<dbReference type="SUPFAM" id="SSF48179">
    <property type="entry name" value="6-phosphogluconate dehydrogenase C-terminal domain-like"/>
    <property type="match status" value="1"/>
</dbReference>
<accession>A0AAN9G0Q1</accession>
<proteinExistence type="predicted"/>
<dbReference type="Gene3D" id="3.40.50.720">
    <property type="entry name" value="NAD(P)-binding Rossmann-like Domain"/>
    <property type="match status" value="1"/>
</dbReference>
<dbReference type="Pfam" id="PF02317">
    <property type="entry name" value="Octopine_DH"/>
    <property type="match status" value="1"/>
</dbReference>
<dbReference type="Gene3D" id="1.10.1040.10">
    <property type="entry name" value="N-(1-d-carboxylethyl)-l-norvaline Dehydrogenase, domain 2"/>
    <property type="match status" value="1"/>
</dbReference>
<comment type="caution">
    <text evidence="2">The sequence shown here is derived from an EMBL/GenBank/DDBJ whole genome shotgun (WGS) entry which is preliminary data.</text>
</comment>
<evidence type="ECO:0000313" key="3">
    <source>
        <dbReference type="Proteomes" id="UP001374579"/>
    </source>
</evidence>